<evidence type="ECO:0000313" key="4">
    <source>
        <dbReference type="Proteomes" id="UP001597525"/>
    </source>
</evidence>
<sequence length="126" mass="13695">MKKIILTGISLLFAITLTFAQSNPEEAAKQEVAVLTEKLTLTEDQQTSVLQIVWEGAKAKAAVKEDATLSPEVLAESLNKIQATTDAQVAEKLSDEQKPVFEKLVSERPKETVPTPVQTPAQPVQP</sequence>
<dbReference type="EMBL" id="JBHUPB010000012">
    <property type="protein sequence ID" value="MFD2969401.1"/>
    <property type="molecule type" value="Genomic_DNA"/>
</dbReference>
<protein>
    <submittedName>
        <fullName evidence="3">Uncharacterized protein</fullName>
    </submittedName>
</protein>
<feature type="signal peptide" evidence="2">
    <location>
        <begin position="1"/>
        <end position="20"/>
    </location>
</feature>
<feature type="region of interest" description="Disordered" evidence="1">
    <location>
        <begin position="104"/>
        <end position="126"/>
    </location>
</feature>
<keyword evidence="2" id="KW-0732">Signal</keyword>
<feature type="chain" id="PRO_5045458973" evidence="2">
    <location>
        <begin position="21"/>
        <end position="126"/>
    </location>
</feature>
<evidence type="ECO:0000256" key="1">
    <source>
        <dbReference type="SAM" id="MobiDB-lite"/>
    </source>
</evidence>
<keyword evidence="4" id="KW-1185">Reference proteome</keyword>
<proteinExistence type="predicted"/>
<feature type="compositionally biased region" description="Low complexity" evidence="1">
    <location>
        <begin position="112"/>
        <end position="126"/>
    </location>
</feature>
<comment type="caution">
    <text evidence="3">The sequence shown here is derived from an EMBL/GenBank/DDBJ whole genome shotgun (WGS) entry which is preliminary data.</text>
</comment>
<evidence type="ECO:0000256" key="2">
    <source>
        <dbReference type="SAM" id="SignalP"/>
    </source>
</evidence>
<evidence type="ECO:0000313" key="3">
    <source>
        <dbReference type="EMBL" id="MFD2969401.1"/>
    </source>
</evidence>
<dbReference type="Proteomes" id="UP001597525">
    <property type="component" value="Unassembled WGS sequence"/>
</dbReference>
<dbReference type="RefSeq" id="WP_320182175.1">
    <property type="nucleotide sequence ID" value="NZ_CP138332.1"/>
</dbReference>
<organism evidence="3 4">
    <name type="scientific">Sphingobacterium bambusae</name>
    <dbReference type="NCBI Taxonomy" id="662858"/>
    <lineage>
        <taxon>Bacteria</taxon>
        <taxon>Pseudomonadati</taxon>
        <taxon>Bacteroidota</taxon>
        <taxon>Sphingobacteriia</taxon>
        <taxon>Sphingobacteriales</taxon>
        <taxon>Sphingobacteriaceae</taxon>
        <taxon>Sphingobacterium</taxon>
    </lineage>
</organism>
<name>A0ABW6BN10_9SPHI</name>
<reference evidence="4" key="1">
    <citation type="journal article" date="2019" name="Int. J. Syst. Evol. Microbiol.">
        <title>The Global Catalogue of Microorganisms (GCM) 10K type strain sequencing project: providing services to taxonomists for standard genome sequencing and annotation.</title>
        <authorList>
            <consortium name="The Broad Institute Genomics Platform"/>
            <consortium name="The Broad Institute Genome Sequencing Center for Infectious Disease"/>
            <person name="Wu L."/>
            <person name="Ma J."/>
        </authorList>
    </citation>
    <scope>NUCLEOTIDE SEQUENCE [LARGE SCALE GENOMIC DNA]</scope>
    <source>
        <strain evidence="4">KCTC 22814</strain>
    </source>
</reference>
<accession>A0ABW6BN10</accession>
<gene>
    <name evidence="3" type="ORF">ACFS7Y_18545</name>
</gene>